<proteinExistence type="predicted"/>
<name>A0A7R7ZLJ1_ASPCH</name>
<keyword evidence="2" id="KW-1185">Reference proteome</keyword>
<evidence type="ECO:0000313" key="1">
    <source>
        <dbReference type="EMBL" id="BCR86508.1"/>
    </source>
</evidence>
<gene>
    <name evidence="1" type="ORF">ACHE_30495A</name>
</gene>
<dbReference type="EMBL" id="AP024418">
    <property type="protein sequence ID" value="BCR86508.1"/>
    <property type="molecule type" value="Genomic_DNA"/>
</dbReference>
<protein>
    <submittedName>
        <fullName evidence="1">Uncharacterized protein</fullName>
    </submittedName>
</protein>
<reference evidence="1" key="2">
    <citation type="submission" date="2021-02" db="EMBL/GenBank/DDBJ databases">
        <title>Aspergillus chevalieri M1 genome sequence.</title>
        <authorList>
            <person name="Kadooka C."/>
            <person name="Mori K."/>
            <person name="Futagami T."/>
        </authorList>
    </citation>
    <scope>NUCLEOTIDE SEQUENCE</scope>
    <source>
        <strain evidence="1">M1</strain>
    </source>
</reference>
<organism evidence="1 2">
    <name type="scientific">Aspergillus chevalieri</name>
    <name type="common">Eurotium chevalieri</name>
    <dbReference type="NCBI Taxonomy" id="182096"/>
    <lineage>
        <taxon>Eukaryota</taxon>
        <taxon>Fungi</taxon>
        <taxon>Dikarya</taxon>
        <taxon>Ascomycota</taxon>
        <taxon>Pezizomycotina</taxon>
        <taxon>Eurotiomycetes</taxon>
        <taxon>Eurotiomycetidae</taxon>
        <taxon>Eurotiales</taxon>
        <taxon>Aspergillaceae</taxon>
        <taxon>Aspergillus</taxon>
        <taxon>Aspergillus subgen. Aspergillus</taxon>
    </lineage>
</organism>
<sequence length="188" mass="21399">MNISPRHEGDWLVVIPLAEGATLLSSGARLYKGFAAVVDDCWDYSPNVPMLFLRPKILVPSPIPPRREWISLQLSEKAQDLREEIKALLPQAGTSWDRNTHEISYSSDELTKKLCELGGDIVLEKRLIWTVGKFPVPTRVINERSWMIIIPLYENTVLTPRGRLEDGCYTWIPDEPVMPADTPVIFCR</sequence>
<dbReference type="AlphaFoldDB" id="A0A7R7ZLJ1"/>
<evidence type="ECO:0000313" key="2">
    <source>
        <dbReference type="Proteomes" id="UP000637239"/>
    </source>
</evidence>
<dbReference type="RefSeq" id="XP_043135030.1">
    <property type="nucleotide sequence ID" value="XM_043277119.1"/>
</dbReference>
<reference evidence="1" key="1">
    <citation type="submission" date="2021-01" db="EMBL/GenBank/DDBJ databases">
        <authorList>
            <consortium name="Aspergillus chevalieri M1 genome sequencing consortium"/>
            <person name="Kazuki M."/>
            <person name="Futagami T."/>
        </authorList>
    </citation>
    <scope>NUCLEOTIDE SEQUENCE</scope>
    <source>
        <strain evidence="1">M1</strain>
    </source>
</reference>
<dbReference type="GeneID" id="66980867"/>
<dbReference type="KEGG" id="ache:ACHE_30495A"/>
<dbReference type="Proteomes" id="UP000637239">
    <property type="component" value="Chromosome 3"/>
</dbReference>
<accession>A0A7R7ZLJ1</accession>